<name>A0A1M6EPI9_9FLAO</name>
<evidence type="ECO:0008006" key="3">
    <source>
        <dbReference type="Google" id="ProtNLM"/>
    </source>
</evidence>
<gene>
    <name evidence="1" type="ORF">SAMN04488096_105191</name>
</gene>
<proteinExistence type="predicted"/>
<evidence type="ECO:0000313" key="2">
    <source>
        <dbReference type="Proteomes" id="UP000184225"/>
    </source>
</evidence>
<dbReference type="EMBL" id="FQYY01000005">
    <property type="protein sequence ID" value="SHI87326.1"/>
    <property type="molecule type" value="Genomic_DNA"/>
</dbReference>
<dbReference type="RefSeq" id="WP_073150569.1">
    <property type="nucleotide sequence ID" value="NZ_FQYY01000005.1"/>
</dbReference>
<dbReference type="Proteomes" id="UP000184225">
    <property type="component" value="Unassembled WGS sequence"/>
</dbReference>
<protein>
    <recommendedName>
        <fullName evidence="3">Lipoprotein</fullName>
    </recommendedName>
</protein>
<keyword evidence="2" id="KW-1185">Reference proteome</keyword>
<sequence>MKKNLLYSLTLLIVLISIISCSSLSDGKLIVKDGSYYSSYEVYENKKRDTLKKYIYTIESGLEKLEGGGFETMIRFLEHSYEEKEFVFKDVEDTVSLDIFYEISLEEDRELELVNRVLDYYDLFLSVESKYVDYWELYVEDENKVKKFKCESKYGEGVIDKSGANIKIKCMNLFAVTGQLKSNGDKLIYKGDHKPKFNLDFLDDSLSKNKELLDKYGLAIKPIQQEVGVYTITKK</sequence>
<dbReference type="OrthoDB" id="1460514at2"/>
<evidence type="ECO:0000313" key="1">
    <source>
        <dbReference type="EMBL" id="SHI87326.1"/>
    </source>
</evidence>
<accession>A0A1M6EPI9</accession>
<dbReference type="PROSITE" id="PS51257">
    <property type="entry name" value="PROKAR_LIPOPROTEIN"/>
    <property type="match status" value="1"/>
</dbReference>
<dbReference type="AlphaFoldDB" id="A0A1M6EPI9"/>
<reference evidence="1 2" key="1">
    <citation type="submission" date="2016-11" db="EMBL/GenBank/DDBJ databases">
        <authorList>
            <person name="Jaros S."/>
            <person name="Januszkiewicz K."/>
            <person name="Wedrychowicz H."/>
        </authorList>
    </citation>
    <scope>NUCLEOTIDE SEQUENCE [LARGE SCALE GENOMIC DNA]</scope>
    <source>
        <strain evidence="1 2">DSM 21425</strain>
    </source>
</reference>
<dbReference type="STRING" id="579105.SAMN04488096_105191"/>
<organism evidence="1 2">
    <name type="scientific">Mesonia phycicola</name>
    <dbReference type="NCBI Taxonomy" id="579105"/>
    <lineage>
        <taxon>Bacteria</taxon>
        <taxon>Pseudomonadati</taxon>
        <taxon>Bacteroidota</taxon>
        <taxon>Flavobacteriia</taxon>
        <taxon>Flavobacteriales</taxon>
        <taxon>Flavobacteriaceae</taxon>
        <taxon>Mesonia</taxon>
    </lineage>
</organism>